<dbReference type="EMBL" id="UYRU01059906">
    <property type="protein sequence ID" value="VDN14650.1"/>
    <property type="molecule type" value="Genomic_DNA"/>
</dbReference>
<evidence type="ECO:0000256" key="1">
    <source>
        <dbReference type="SAM" id="MobiDB-lite"/>
    </source>
</evidence>
<feature type="compositionally biased region" description="Low complexity" evidence="1">
    <location>
        <begin position="65"/>
        <end position="79"/>
    </location>
</feature>
<reference evidence="2 3" key="1">
    <citation type="submission" date="2018-11" db="EMBL/GenBank/DDBJ databases">
        <authorList>
            <consortium name="Pathogen Informatics"/>
        </authorList>
    </citation>
    <scope>NUCLEOTIDE SEQUENCE [LARGE SCALE GENOMIC DNA]</scope>
</reference>
<evidence type="ECO:0000313" key="3">
    <source>
        <dbReference type="Proteomes" id="UP000281553"/>
    </source>
</evidence>
<gene>
    <name evidence="2" type="ORF">DILT_LOCUS10481</name>
</gene>
<feature type="region of interest" description="Disordered" evidence="1">
    <location>
        <begin position="110"/>
        <end position="135"/>
    </location>
</feature>
<accession>A0A3P7LMW4</accession>
<organism evidence="2 3">
    <name type="scientific">Dibothriocephalus latus</name>
    <name type="common">Fish tapeworm</name>
    <name type="synonym">Diphyllobothrium latum</name>
    <dbReference type="NCBI Taxonomy" id="60516"/>
    <lineage>
        <taxon>Eukaryota</taxon>
        <taxon>Metazoa</taxon>
        <taxon>Spiralia</taxon>
        <taxon>Lophotrochozoa</taxon>
        <taxon>Platyhelminthes</taxon>
        <taxon>Cestoda</taxon>
        <taxon>Eucestoda</taxon>
        <taxon>Diphyllobothriidea</taxon>
        <taxon>Diphyllobothriidae</taxon>
        <taxon>Dibothriocephalus</taxon>
    </lineage>
</organism>
<proteinExistence type="predicted"/>
<feature type="compositionally biased region" description="Basic residues" evidence="1">
    <location>
        <begin position="54"/>
        <end position="64"/>
    </location>
</feature>
<name>A0A3P7LMW4_DIBLA</name>
<feature type="region of interest" description="Disordered" evidence="1">
    <location>
        <begin position="1"/>
        <end position="82"/>
    </location>
</feature>
<sequence>MPYENHPTHQPLLTADSSRTGDHSMRSLRPVLTPSAHPAVTSFNDSEHLPQQQQHHHHHQHHSSVQHPPHQQPQSTPQHRFSHDLSVPVSHQMPAEDAYWKAATAAAAAPTSAPRSTHGSPLVGGPPQPPSMDDAASGLFGHAPNMLHNVQQNYPAFDPHDHEYLTTHCEYRENRL</sequence>
<dbReference type="Proteomes" id="UP000281553">
    <property type="component" value="Unassembled WGS sequence"/>
</dbReference>
<feature type="non-terminal residue" evidence="2">
    <location>
        <position position="176"/>
    </location>
</feature>
<dbReference type="AlphaFoldDB" id="A0A3P7LMW4"/>
<evidence type="ECO:0000313" key="2">
    <source>
        <dbReference type="EMBL" id="VDN14650.1"/>
    </source>
</evidence>
<protein>
    <submittedName>
        <fullName evidence="2">Uncharacterized protein</fullName>
    </submittedName>
</protein>
<dbReference type="OrthoDB" id="71302at2759"/>
<keyword evidence="3" id="KW-1185">Reference proteome</keyword>